<dbReference type="NCBIfam" id="TIGR03860">
    <property type="entry name" value="FMN_nitrolo"/>
    <property type="match status" value="1"/>
</dbReference>
<evidence type="ECO:0000313" key="8">
    <source>
        <dbReference type="EMBL" id="MBB5404697.1"/>
    </source>
</evidence>
<organism evidence="8 10">
    <name type="scientific">Paraburkholderia youngii</name>
    <dbReference type="NCBI Taxonomy" id="2782701"/>
    <lineage>
        <taxon>Bacteria</taxon>
        <taxon>Pseudomonadati</taxon>
        <taxon>Pseudomonadota</taxon>
        <taxon>Betaproteobacteria</taxon>
        <taxon>Burkholderiales</taxon>
        <taxon>Burkholderiaceae</taxon>
        <taxon>Paraburkholderia</taxon>
    </lineage>
</organism>
<accession>A0A7W8LCV6</accession>
<dbReference type="CDD" id="cd01095">
    <property type="entry name" value="Nitrilotriacetate_monoxgenase"/>
    <property type="match status" value="1"/>
</dbReference>
<feature type="binding site" evidence="6">
    <location>
        <position position="151"/>
    </location>
    <ligand>
        <name>FMN</name>
        <dbReference type="ChEBI" id="CHEBI:58210"/>
    </ligand>
</feature>
<evidence type="ECO:0000256" key="3">
    <source>
        <dbReference type="ARBA" id="ARBA00023002"/>
    </source>
</evidence>
<evidence type="ECO:0000256" key="2">
    <source>
        <dbReference type="ARBA" id="ARBA00022643"/>
    </source>
</evidence>
<comment type="caution">
    <text evidence="8">The sequence shown here is derived from an EMBL/GenBank/DDBJ whole genome shotgun (WGS) entry which is preliminary data.</text>
</comment>
<dbReference type="InterPro" id="IPR011251">
    <property type="entry name" value="Luciferase-like_dom"/>
</dbReference>
<gene>
    <name evidence="9" type="ORF">FSB64_07655</name>
    <name evidence="8" type="ORF">HDG41_006793</name>
</gene>
<feature type="domain" description="Luciferase-like" evidence="7">
    <location>
        <begin position="40"/>
        <end position="389"/>
    </location>
</feature>
<evidence type="ECO:0000256" key="6">
    <source>
        <dbReference type="PIRSR" id="PIRSR000337-1"/>
    </source>
</evidence>
<evidence type="ECO:0000256" key="4">
    <source>
        <dbReference type="ARBA" id="ARBA00023033"/>
    </source>
</evidence>
<dbReference type="InterPro" id="IPR051260">
    <property type="entry name" value="Diverse_substr_monoxygenases"/>
</dbReference>
<dbReference type="GO" id="GO:0004497">
    <property type="term" value="F:monooxygenase activity"/>
    <property type="evidence" value="ECO:0007669"/>
    <property type="project" value="UniProtKB-KW"/>
</dbReference>
<dbReference type="InterPro" id="IPR016215">
    <property type="entry name" value="NTA_MOA"/>
</dbReference>
<dbReference type="EMBL" id="JACHDE010000022">
    <property type="protein sequence ID" value="MBB5404697.1"/>
    <property type="molecule type" value="Genomic_DNA"/>
</dbReference>
<dbReference type="RefSeq" id="WP_176122929.1">
    <property type="nucleotide sequence ID" value="NZ_JACHDE010000022.1"/>
</dbReference>
<evidence type="ECO:0000313" key="9">
    <source>
        <dbReference type="EMBL" id="NVI03661.1"/>
    </source>
</evidence>
<reference evidence="9 11" key="1">
    <citation type="submission" date="2019-08" db="EMBL/GenBank/DDBJ databases">
        <title>Paraburkholderia simonii sp. nov. and P. youngii sp. nov. Brazilian and Mexican Mimosa-associated rhizobia.</title>
        <authorList>
            <person name="Mavima L."/>
            <person name="Beukes C.W."/>
            <person name="Palmer M."/>
            <person name="De Meyer S.E."/>
            <person name="James E.K."/>
            <person name="Maluk M."/>
            <person name="Avontuur J.R."/>
            <person name="Chan W.Y."/>
            <person name="Venter S.N."/>
            <person name="Steenkamp E.T."/>
        </authorList>
    </citation>
    <scope>NUCLEOTIDE SEQUENCE [LARGE SCALE GENOMIC DNA]</scope>
    <source>
        <strain evidence="9 11">JPY454</strain>
    </source>
</reference>
<evidence type="ECO:0000256" key="5">
    <source>
        <dbReference type="ARBA" id="ARBA00033748"/>
    </source>
</evidence>
<feature type="binding site" evidence="6">
    <location>
        <position position="226"/>
    </location>
    <ligand>
        <name>FMN</name>
        <dbReference type="ChEBI" id="CHEBI:58210"/>
    </ligand>
</feature>
<dbReference type="AlphaFoldDB" id="A0A7W8LCV6"/>
<feature type="binding site" evidence="6">
    <location>
        <position position="155"/>
    </location>
    <ligand>
        <name>FMN</name>
        <dbReference type="ChEBI" id="CHEBI:58210"/>
    </ligand>
</feature>
<protein>
    <submittedName>
        <fullName evidence="8">FMN-dependent oxidoreductase (Nitrilotriacetate monooxygenase family)</fullName>
    </submittedName>
    <submittedName>
        <fullName evidence="9">LLM class flavin-dependent oxidoreductase</fullName>
    </submittedName>
</protein>
<evidence type="ECO:0000256" key="1">
    <source>
        <dbReference type="ARBA" id="ARBA00022630"/>
    </source>
</evidence>
<evidence type="ECO:0000259" key="7">
    <source>
        <dbReference type="Pfam" id="PF00296"/>
    </source>
</evidence>
<feature type="binding site" evidence="6">
    <location>
        <position position="101"/>
    </location>
    <ligand>
        <name>FMN</name>
        <dbReference type="ChEBI" id="CHEBI:58210"/>
    </ligand>
</feature>
<dbReference type="EMBL" id="VOMC01000006">
    <property type="protein sequence ID" value="NVI03661.1"/>
    <property type="molecule type" value="Genomic_DNA"/>
</dbReference>
<dbReference type="PIRSF" id="PIRSF000337">
    <property type="entry name" value="NTA_MOA"/>
    <property type="match status" value="1"/>
</dbReference>
<keyword evidence="11" id="KW-1185">Reference proteome</keyword>
<dbReference type="Gene3D" id="3.20.20.30">
    <property type="entry name" value="Luciferase-like domain"/>
    <property type="match status" value="1"/>
</dbReference>
<evidence type="ECO:0000313" key="10">
    <source>
        <dbReference type="Proteomes" id="UP000592820"/>
    </source>
</evidence>
<keyword evidence="3" id="KW-0560">Oxidoreductase</keyword>
<dbReference type="SUPFAM" id="SSF51679">
    <property type="entry name" value="Bacterial luciferase-like"/>
    <property type="match status" value="1"/>
</dbReference>
<dbReference type="GO" id="GO:0016705">
    <property type="term" value="F:oxidoreductase activity, acting on paired donors, with incorporation or reduction of molecular oxygen"/>
    <property type="evidence" value="ECO:0007669"/>
    <property type="project" value="InterPro"/>
</dbReference>
<reference evidence="8 10" key="2">
    <citation type="submission" date="2020-08" db="EMBL/GenBank/DDBJ databases">
        <title>Genomic Encyclopedia of Type Strains, Phase IV (KMG-V): Genome sequencing to study the core and pangenomes of soil and plant-associated prokaryotes.</title>
        <authorList>
            <person name="Whitman W."/>
        </authorList>
    </citation>
    <scope>NUCLEOTIDE SEQUENCE [LARGE SCALE GENOMIC DNA]</scope>
    <source>
        <strain evidence="8 10">JPY162</strain>
    </source>
</reference>
<keyword evidence="4 8" id="KW-0503">Monooxygenase</keyword>
<feature type="binding site" evidence="6">
    <location>
        <position position="64"/>
    </location>
    <ligand>
        <name>FMN</name>
        <dbReference type="ChEBI" id="CHEBI:58210"/>
    </ligand>
</feature>
<dbReference type="InterPro" id="IPR036661">
    <property type="entry name" value="Luciferase-like_sf"/>
</dbReference>
<sequence>MSSLPARAARRRLHLNVNILHSGFVPSAWRLDEAEPRAFVDVDHYVRVARIAEAGKLDAVFLADNAAIVDQIDFRPITALEPTVLLASIAAATTHIGVIGTASTSYNEPYNIARRFATLDHVSNGRAGWNVVTTADLPSARNFGRDAVPNHAQRYERAAEFTEVVKALWDSWEDDAFVGDKAGGRFVDVAKVHAIAHRGRYFDVQGPLNLPRSPQGHPVVVQAGASADGRELAARHAEAVFSASQSFEESAAYRRDLNERAAAYGRPPVKVLAGLTTIIGATHSEALRRRDELVEQIPWRYSLNRLAGTLGIDVERLTLDAPLPDDLALPGGGNGNHTFFHATLAEARRHGHTVRELIRALAGGTGHRVIVGTPEQIADDIERWFDGGAADGFNLMPDALPGGLRDFVDGVVPILQHRGIFRSEYEGTTLREHLGLDRPPNPQRWRDSA</sequence>
<dbReference type="Proteomes" id="UP000821598">
    <property type="component" value="Unassembled WGS sequence"/>
</dbReference>
<proteinExistence type="inferred from homology"/>
<dbReference type="Proteomes" id="UP000592820">
    <property type="component" value="Unassembled WGS sequence"/>
</dbReference>
<keyword evidence="2 6" id="KW-0288">FMN</keyword>
<dbReference type="PANTHER" id="PTHR30011">
    <property type="entry name" value="ALKANESULFONATE MONOOXYGENASE-RELATED"/>
    <property type="match status" value="1"/>
</dbReference>
<name>A0A7W8LCV6_9BURK</name>
<dbReference type="Pfam" id="PF00296">
    <property type="entry name" value="Bac_luciferase"/>
    <property type="match status" value="1"/>
</dbReference>
<comment type="similarity">
    <text evidence="5">Belongs to the NtaA/SnaA/DszA monooxygenase family.</text>
</comment>
<dbReference type="PANTHER" id="PTHR30011:SF16">
    <property type="entry name" value="C2H2 FINGER DOMAIN TRANSCRIPTION FACTOR (EUROFUNG)-RELATED"/>
    <property type="match status" value="1"/>
</dbReference>
<evidence type="ECO:0000313" key="11">
    <source>
        <dbReference type="Proteomes" id="UP000821598"/>
    </source>
</evidence>
<keyword evidence="1 6" id="KW-0285">Flavoprotein</keyword>